<gene>
    <name evidence="4" type="ORF">AFUS01_LOCUS32728</name>
</gene>
<evidence type="ECO:0000313" key="4">
    <source>
        <dbReference type="EMBL" id="CAG7822456.1"/>
    </source>
</evidence>
<dbReference type="GO" id="GO:0006097">
    <property type="term" value="P:glyoxylate cycle"/>
    <property type="evidence" value="ECO:0007669"/>
    <property type="project" value="InterPro"/>
</dbReference>
<feature type="active site" description="Proton donor" evidence="1">
    <location>
        <position position="409"/>
    </location>
</feature>
<dbReference type="Proteomes" id="UP000708208">
    <property type="component" value="Unassembled WGS sequence"/>
</dbReference>
<sequence length="504" mass="57188">MEVASCPPGKELEYKNLFTPEALLFLQELVTTFEYRVREILRTRKIKKLILDKVGDIPDFAPKGSILNTDWKVGPLPKRLQNRHLDLGDVAPSNADHLKAALNANVQGIQVDYDDGCCPSWGNLIAGLHNIVAFARGEFFPNEVPSIESSPILMLRPRAWNMNEHNILVRGREIPGPLMDFGLLIFHTGKILASFGAGPFFYLSKVEGSNEAELWNDIFIWAQHKIGLPYGTIKACVLIENILASFEMEEILFALKDHSLGLNCGIWDYAASFVNKFGTRREFLLPDRNKYVNMEKHFLASYMKLVVQTCHKRGAMATGGMAALTVDESMNESERMEITEKVCKAKLREIHSGVDGFMVYDVQFVPWINELWNRYGSLQPNQIKNVLHQDIVITGRDLLLIPTDGAVEDSATAEISRSQIWQWIYHQAKLEDSTREPITKQLVVEIVRNTFENLKSQNGFKPNEVSVLETSCQIFVEVVTASEFPEFITTYLYNHSSFRRLQGT</sequence>
<dbReference type="InterPro" id="IPR001465">
    <property type="entry name" value="Malate_synthase_TIM"/>
</dbReference>
<organism evidence="4 5">
    <name type="scientific">Allacma fusca</name>
    <dbReference type="NCBI Taxonomy" id="39272"/>
    <lineage>
        <taxon>Eukaryota</taxon>
        <taxon>Metazoa</taxon>
        <taxon>Ecdysozoa</taxon>
        <taxon>Arthropoda</taxon>
        <taxon>Hexapoda</taxon>
        <taxon>Collembola</taxon>
        <taxon>Symphypleona</taxon>
        <taxon>Sminthuridae</taxon>
        <taxon>Allacma</taxon>
    </lineage>
</organism>
<protein>
    <recommendedName>
        <fullName evidence="6">Malate synthase</fullName>
    </recommendedName>
</protein>
<dbReference type="InterPro" id="IPR048355">
    <property type="entry name" value="MS_C"/>
</dbReference>
<dbReference type="PIRSF" id="PIRSF001363">
    <property type="entry name" value="Malate_synth"/>
    <property type="match status" value="1"/>
</dbReference>
<evidence type="ECO:0008006" key="6">
    <source>
        <dbReference type="Google" id="ProtNLM"/>
    </source>
</evidence>
<dbReference type="PANTHER" id="PTHR42902:SF2">
    <property type="entry name" value="MALATE SYNTHASE"/>
    <property type="match status" value="1"/>
</dbReference>
<feature type="active site" description="Proton acceptor" evidence="1">
    <location>
        <position position="156"/>
    </location>
</feature>
<dbReference type="GO" id="GO:0004474">
    <property type="term" value="F:malate synthase activity"/>
    <property type="evidence" value="ECO:0007669"/>
    <property type="project" value="InterPro"/>
</dbReference>
<proteinExistence type="predicted"/>
<keyword evidence="5" id="KW-1185">Reference proteome</keyword>
<dbReference type="Pfam" id="PF20659">
    <property type="entry name" value="MS_C"/>
    <property type="match status" value="1"/>
</dbReference>
<dbReference type="AlphaFoldDB" id="A0A8J2KX94"/>
<dbReference type="EMBL" id="CAJVCH010526395">
    <property type="protein sequence ID" value="CAG7822456.1"/>
    <property type="molecule type" value="Genomic_DNA"/>
</dbReference>
<evidence type="ECO:0000259" key="2">
    <source>
        <dbReference type="Pfam" id="PF01274"/>
    </source>
</evidence>
<accession>A0A8J2KX94</accession>
<dbReference type="GO" id="GO:0005737">
    <property type="term" value="C:cytoplasm"/>
    <property type="evidence" value="ECO:0007669"/>
    <property type="project" value="TreeGrafter"/>
</dbReference>
<dbReference type="InterPro" id="IPR006252">
    <property type="entry name" value="Malate_synthA"/>
</dbReference>
<dbReference type="OrthoDB" id="4078635at2759"/>
<comment type="caution">
    <text evidence="4">The sequence shown here is derived from an EMBL/GenBank/DDBJ whole genome shotgun (WGS) entry which is preliminary data.</text>
</comment>
<evidence type="ECO:0000313" key="5">
    <source>
        <dbReference type="Proteomes" id="UP000708208"/>
    </source>
</evidence>
<dbReference type="PANTHER" id="PTHR42902">
    <property type="entry name" value="MALATE SYNTHASE"/>
    <property type="match status" value="1"/>
</dbReference>
<dbReference type="FunFam" id="3.20.20.360:FF:000001">
    <property type="entry name" value="Malate synthase"/>
    <property type="match status" value="1"/>
</dbReference>
<feature type="domain" description="Malate synthase C-terminal" evidence="3">
    <location>
        <begin position="402"/>
        <end position="495"/>
    </location>
</feature>
<dbReference type="Pfam" id="PF01274">
    <property type="entry name" value="MS_TIM-barrel"/>
    <property type="match status" value="1"/>
</dbReference>
<evidence type="ECO:0000259" key="3">
    <source>
        <dbReference type="Pfam" id="PF20659"/>
    </source>
</evidence>
<evidence type="ECO:0000256" key="1">
    <source>
        <dbReference type="PIRSR" id="PIRSR601465-50"/>
    </source>
</evidence>
<feature type="domain" description="Malate synthase TIM barrel" evidence="2">
    <location>
        <begin position="153"/>
        <end position="399"/>
    </location>
</feature>
<reference evidence="4" key="1">
    <citation type="submission" date="2021-06" db="EMBL/GenBank/DDBJ databases">
        <authorList>
            <person name="Hodson N. C."/>
            <person name="Mongue J. A."/>
            <person name="Jaron S. K."/>
        </authorList>
    </citation>
    <scope>NUCLEOTIDE SEQUENCE</scope>
</reference>
<name>A0A8J2KX94_9HEXA</name>